<dbReference type="GO" id="GO:0005829">
    <property type="term" value="C:cytosol"/>
    <property type="evidence" value="ECO:0007669"/>
    <property type="project" value="TreeGrafter"/>
</dbReference>
<proteinExistence type="inferred from homology"/>
<dbReference type="GO" id="GO:0043024">
    <property type="term" value="F:ribosomal small subunit binding"/>
    <property type="evidence" value="ECO:0007669"/>
    <property type="project" value="TreeGrafter"/>
</dbReference>
<dbReference type="InterPro" id="IPR015946">
    <property type="entry name" value="KH_dom-like_a/b"/>
</dbReference>
<evidence type="ECO:0000256" key="2">
    <source>
        <dbReference type="HAMAP-Rule" id="MF_00003"/>
    </source>
</evidence>
<evidence type="ECO:0000256" key="1">
    <source>
        <dbReference type="ARBA" id="ARBA00022517"/>
    </source>
</evidence>
<dbReference type="RefSeq" id="WP_137422907.1">
    <property type="nucleotide sequence ID" value="NZ_CP040098.1"/>
</dbReference>
<comment type="subunit">
    <text evidence="2">Monomer. Binds 30S ribosomal subunits, but not 50S ribosomal subunits or 70S ribosomes.</text>
</comment>
<dbReference type="GO" id="GO:0030490">
    <property type="term" value="P:maturation of SSU-rRNA"/>
    <property type="evidence" value="ECO:0007669"/>
    <property type="project" value="UniProtKB-UniRule"/>
</dbReference>
<dbReference type="KEGG" id="dax:FDQ92_01215"/>
<name>A0A4P8KZF6_9BACT</name>
<dbReference type="InterPro" id="IPR023799">
    <property type="entry name" value="RbfA_dom_sf"/>
</dbReference>
<reference evidence="3 4" key="1">
    <citation type="submission" date="2019-05" db="EMBL/GenBank/DDBJ databases">
        <title>The Complete Genome Sequence of the n-alkane-degrading Desulfoglaeba alkanexedens ALDC reveals multiple alkylsuccinate synthase gene clusters.</title>
        <authorList>
            <person name="Callaghan A.V."/>
            <person name="Davidova I.A."/>
            <person name="Duncan K.E."/>
            <person name="Morris B."/>
            <person name="McInerney M.J."/>
        </authorList>
    </citation>
    <scope>NUCLEOTIDE SEQUENCE [LARGE SCALE GENOMIC DNA]</scope>
    <source>
        <strain evidence="3 4">ALDC</strain>
    </source>
</reference>
<dbReference type="InterPro" id="IPR020053">
    <property type="entry name" value="Ribosome-bd_factorA_CS"/>
</dbReference>
<dbReference type="OrthoDB" id="307788at2"/>
<keyword evidence="1 2" id="KW-0690">Ribosome biogenesis</keyword>
<evidence type="ECO:0000313" key="4">
    <source>
        <dbReference type="Proteomes" id="UP000298602"/>
    </source>
</evidence>
<comment type="similarity">
    <text evidence="2">Belongs to the RbfA family.</text>
</comment>
<organism evidence="3 4">
    <name type="scientific">Desulfoglaeba alkanexedens ALDC</name>
    <dbReference type="NCBI Taxonomy" id="980445"/>
    <lineage>
        <taxon>Bacteria</taxon>
        <taxon>Pseudomonadati</taxon>
        <taxon>Thermodesulfobacteriota</taxon>
        <taxon>Syntrophobacteria</taxon>
        <taxon>Syntrophobacterales</taxon>
        <taxon>Syntrophobacteraceae</taxon>
        <taxon>Desulfoglaeba</taxon>
    </lineage>
</organism>
<dbReference type="NCBIfam" id="TIGR00082">
    <property type="entry name" value="rbfA"/>
    <property type="match status" value="1"/>
</dbReference>
<dbReference type="PROSITE" id="PS01319">
    <property type="entry name" value="RBFA"/>
    <property type="match status" value="1"/>
</dbReference>
<comment type="function">
    <text evidence="2">One of several proteins that assist in the late maturation steps of the functional core of the 30S ribosomal subunit. Associates with free 30S ribosomal subunits (but not with 30S subunits that are part of 70S ribosomes or polysomes). Required for efficient processing of 16S rRNA. May interact with the 5'-terminal helix region of 16S rRNA.</text>
</comment>
<evidence type="ECO:0000313" key="3">
    <source>
        <dbReference type="EMBL" id="QCQ20937.1"/>
    </source>
</evidence>
<dbReference type="AlphaFoldDB" id="A0A4P8KZF6"/>
<reference evidence="3 4" key="2">
    <citation type="submission" date="2019-05" db="EMBL/GenBank/DDBJ databases">
        <authorList>
            <person name="Suflita J.M."/>
            <person name="Marks C.R."/>
        </authorList>
    </citation>
    <scope>NUCLEOTIDE SEQUENCE [LARGE SCALE GENOMIC DNA]</scope>
    <source>
        <strain evidence="3 4">ALDC</strain>
    </source>
</reference>
<dbReference type="PANTHER" id="PTHR33515">
    <property type="entry name" value="RIBOSOME-BINDING FACTOR A, CHLOROPLASTIC-RELATED"/>
    <property type="match status" value="1"/>
</dbReference>
<dbReference type="EMBL" id="CP040098">
    <property type="protein sequence ID" value="QCQ20937.1"/>
    <property type="molecule type" value="Genomic_DNA"/>
</dbReference>
<dbReference type="Proteomes" id="UP000298602">
    <property type="component" value="Chromosome"/>
</dbReference>
<keyword evidence="2" id="KW-0963">Cytoplasm</keyword>
<dbReference type="PANTHER" id="PTHR33515:SF1">
    <property type="entry name" value="RIBOSOME-BINDING FACTOR A, CHLOROPLASTIC-RELATED"/>
    <property type="match status" value="1"/>
</dbReference>
<dbReference type="Gene3D" id="3.30.300.20">
    <property type="match status" value="1"/>
</dbReference>
<dbReference type="SUPFAM" id="SSF89919">
    <property type="entry name" value="Ribosome-binding factor A, RbfA"/>
    <property type="match status" value="1"/>
</dbReference>
<dbReference type="InterPro" id="IPR000238">
    <property type="entry name" value="RbfA"/>
</dbReference>
<keyword evidence="4" id="KW-1185">Reference proteome</keyword>
<accession>A0A4P8KZF6</accession>
<dbReference type="Pfam" id="PF02033">
    <property type="entry name" value="RBFA"/>
    <property type="match status" value="1"/>
</dbReference>
<gene>
    <name evidence="2 3" type="primary">rbfA</name>
    <name evidence="3" type="ORF">FDQ92_01215</name>
</gene>
<protein>
    <recommendedName>
        <fullName evidence="2">Ribosome-binding factor A</fullName>
    </recommendedName>
</protein>
<sequence length="116" mass="13781">MAEYKRSQRVADLLQRVIAELLYRRVRDPRLARVTITGVDVTPDLRMARVYYCFVGTDEEKAPVADALERAKGFIRREVGLRVHLRYTPELVFHYDTSFEYSEKIDHLLRELRHDE</sequence>
<comment type="subcellular location">
    <subcellularLocation>
        <location evidence="2">Cytoplasm</location>
    </subcellularLocation>
</comment>
<dbReference type="HAMAP" id="MF_00003">
    <property type="entry name" value="RbfA"/>
    <property type="match status" value="1"/>
</dbReference>